<dbReference type="AlphaFoldDB" id="A0A144MCX4"/>
<sequence>MEIEGRTAVVTGAASGIGAALARALNERGARVMLADLAEAVTDTAAQLGQPHWIGDVSTAAGVDDLLAAAGRDLGDIDLYFANAGIAGASGIGGEDDWDRILDVNLRAHIRAAERLVPRWQTRGEGYFVTTASAAGLLTQIGQAGYSVTKHAALAFAEWLSVTYGDEGVGVSVLAPMGVNTKILWGEDPDSLNAEELAAQRAVSEAGNVLEPADVAKAVMAAVEAETFLILPHPEVLDMYRMKGSDYDRWIRGMRRYQAKLRGSSAAS</sequence>
<dbReference type="Proteomes" id="UP000075950">
    <property type="component" value="Chromosome"/>
</dbReference>
<dbReference type="PRINTS" id="PR00081">
    <property type="entry name" value="GDHRDH"/>
</dbReference>
<dbReference type="GO" id="GO:0016491">
    <property type="term" value="F:oxidoreductase activity"/>
    <property type="evidence" value="ECO:0007669"/>
    <property type="project" value="UniProtKB-KW"/>
</dbReference>
<name>A0A144MCX4_BRELN</name>
<dbReference type="PROSITE" id="PS00061">
    <property type="entry name" value="ADH_SHORT"/>
    <property type="match status" value="1"/>
</dbReference>
<dbReference type="Gene3D" id="3.40.50.720">
    <property type="entry name" value="NAD(P)-binding Rossmann-like Domain"/>
    <property type="match status" value="1"/>
</dbReference>
<accession>A0A144MCX4</accession>
<evidence type="ECO:0000256" key="2">
    <source>
        <dbReference type="ARBA" id="ARBA00023002"/>
    </source>
</evidence>
<gene>
    <name evidence="3" type="ORF">A2T55_03045</name>
</gene>
<evidence type="ECO:0000256" key="1">
    <source>
        <dbReference type="ARBA" id="ARBA00006484"/>
    </source>
</evidence>
<dbReference type="PANTHER" id="PTHR43669">
    <property type="entry name" value="5-KETO-D-GLUCONATE 5-REDUCTASE"/>
    <property type="match status" value="1"/>
</dbReference>
<dbReference type="Pfam" id="PF00106">
    <property type="entry name" value="adh_short"/>
    <property type="match status" value="1"/>
</dbReference>
<dbReference type="CDD" id="cd05233">
    <property type="entry name" value="SDR_c"/>
    <property type="match status" value="1"/>
</dbReference>
<dbReference type="SUPFAM" id="SSF51735">
    <property type="entry name" value="NAD(P)-binding Rossmann-fold domains"/>
    <property type="match status" value="1"/>
</dbReference>
<dbReference type="PANTHER" id="PTHR43669:SF3">
    <property type="entry name" value="ALCOHOL DEHYDROGENASE, PUTATIVE (AFU_ORTHOLOGUE AFUA_3G03445)-RELATED"/>
    <property type="match status" value="1"/>
</dbReference>
<dbReference type="KEGG" id="bly:A2T55_03045"/>
<keyword evidence="2" id="KW-0560">Oxidoreductase</keyword>
<comment type="similarity">
    <text evidence="1">Belongs to the short-chain dehydrogenases/reductases (SDR) family.</text>
</comment>
<dbReference type="RefSeq" id="WP_062860755.1">
    <property type="nucleotide sequence ID" value="NZ_CP014869.1"/>
</dbReference>
<protein>
    <submittedName>
        <fullName evidence="3">Dehydrogenase</fullName>
    </submittedName>
</protein>
<reference evidence="4" key="1">
    <citation type="submission" date="2016-03" db="EMBL/GenBank/DDBJ databases">
        <authorList>
            <person name="Ploux O."/>
        </authorList>
    </citation>
    <scope>NUCLEOTIDE SEQUENCE [LARGE SCALE GENOMIC DNA]</scope>
    <source>
        <strain evidence="4">BS258</strain>
    </source>
</reference>
<evidence type="ECO:0000313" key="3">
    <source>
        <dbReference type="EMBL" id="AMT92895.1"/>
    </source>
</evidence>
<dbReference type="InterPro" id="IPR036291">
    <property type="entry name" value="NAD(P)-bd_dom_sf"/>
</dbReference>
<dbReference type="InterPro" id="IPR020904">
    <property type="entry name" value="Sc_DH/Rdtase_CS"/>
</dbReference>
<dbReference type="InterPro" id="IPR002347">
    <property type="entry name" value="SDR_fam"/>
</dbReference>
<proteinExistence type="inferred from homology"/>
<evidence type="ECO:0000313" key="4">
    <source>
        <dbReference type="Proteomes" id="UP000075950"/>
    </source>
</evidence>
<dbReference type="EMBL" id="CP014869">
    <property type="protein sequence ID" value="AMT92895.1"/>
    <property type="molecule type" value="Genomic_DNA"/>
</dbReference>
<organism evidence="3 4">
    <name type="scientific">Brevibacterium linens</name>
    <dbReference type="NCBI Taxonomy" id="1703"/>
    <lineage>
        <taxon>Bacteria</taxon>
        <taxon>Bacillati</taxon>
        <taxon>Actinomycetota</taxon>
        <taxon>Actinomycetes</taxon>
        <taxon>Micrococcales</taxon>
        <taxon>Brevibacteriaceae</taxon>
        <taxon>Brevibacterium</taxon>
    </lineage>
</organism>